<evidence type="ECO:0000313" key="3">
    <source>
        <dbReference type="Proteomes" id="UP000262699"/>
    </source>
</evidence>
<dbReference type="EMBL" id="DOYJ01000186">
    <property type="protein sequence ID" value="HCB75834.1"/>
    <property type="molecule type" value="Genomic_DNA"/>
</dbReference>
<name>A0A3D0WCX6_9SPHN</name>
<gene>
    <name evidence="2" type="ORF">DEP91_06625</name>
</gene>
<comment type="caution">
    <text evidence="2">The sequence shown here is derived from an EMBL/GenBank/DDBJ whole genome shotgun (WGS) entry which is preliminary data.</text>
</comment>
<dbReference type="AlphaFoldDB" id="A0A3D0WCX6"/>
<reference evidence="2 3" key="1">
    <citation type="journal article" date="2018" name="Nat. Biotechnol.">
        <title>A standardized bacterial taxonomy based on genome phylogeny substantially revises the tree of life.</title>
        <authorList>
            <person name="Parks D.H."/>
            <person name="Chuvochina M."/>
            <person name="Waite D.W."/>
            <person name="Rinke C."/>
            <person name="Skarshewski A."/>
            <person name="Chaumeil P.A."/>
            <person name="Hugenholtz P."/>
        </authorList>
    </citation>
    <scope>NUCLEOTIDE SEQUENCE [LARGE SCALE GENOMIC DNA]</scope>
    <source>
        <strain evidence="2">UBA9015</strain>
    </source>
</reference>
<feature type="region of interest" description="Disordered" evidence="1">
    <location>
        <begin position="1"/>
        <end position="56"/>
    </location>
</feature>
<proteinExistence type="predicted"/>
<feature type="region of interest" description="Disordered" evidence="1">
    <location>
        <begin position="81"/>
        <end position="112"/>
    </location>
</feature>
<feature type="compositionally biased region" description="Polar residues" evidence="1">
    <location>
        <begin position="23"/>
        <end position="33"/>
    </location>
</feature>
<feature type="compositionally biased region" description="Polar residues" evidence="1">
    <location>
        <begin position="47"/>
        <end position="56"/>
    </location>
</feature>
<evidence type="ECO:0000256" key="1">
    <source>
        <dbReference type="SAM" id="MobiDB-lite"/>
    </source>
</evidence>
<organism evidence="2 3">
    <name type="scientific">Sphingomonas bacterium</name>
    <dbReference type="NCBI Taxonomy" id="1895847"/>
    <lineage>
        <taxon>Bacteria</taxon>
        <taxon>Pseudomonadati</taxon>
        <taxon>Pseudomonadota</taxon>
        <taxon>Alphaproteobacteria</taxon>
        <taxon>Sphingomonadales</taxon>
        <taxon>Sphingomonadaceae</taxon>
        <taxon>Sphingomonas</taxon>
    </lineage>
</organism>
<sequence length="112" mass="12552">MPLAAQTRGDSRGRLNPDVEAPLQQQPLRSAPSTIPGRAADAGNGTIGQRQTREQVTPNVEPLARIENRIANRVQNRIRNRVDRFYDPQQNTATPFRTADEQVRTAGTRPRR</sequence>
<evidence type="ECO:0000313" key="2">
    <source>
        <dbReference type="EMBL" id="HCB75834.1"/>
    </source>
</evidence>
<accession>A0A3D0WCX6</accession>
<protein>
    <submittedName>
        <fullName evidence="2">Uncharacterized protein</fullName>
    </submittedName>
</protein>
<dbReference type="Proteomes" id="UP000262699">
    <property type="component" value="Unassembled WGS sequence"/>
</dbReference>